<sequence>MARGAECLEGCLCLLNALSYLNGWRKSRLCASRSPITPTVVAASRKRVIQLLKVAHDHTMPWLYSFTRNERLGSLTPRRRNGNRRSLL</sequence>
<gene>
    <name evidence="1" type="ORF">AOQ84DRAFT_352051</name>
</gene>
<dbReference type="AlphaFoldDB" id="A0A8E2FBB8"/>
<dbReference type="Proteomes" id="UP000250140">
    <property type="component" value="Unassembled WGS sequence"/>
</dbReference>
<accession>A0A8E2FBB8</accession>
<protein>
    <submittedName>
        <fullName evidence="1">Uncharacterized protein</fullName>
    </submittedName>
</protein>
<proteinExistence type="predicted"/>
<dbReference type="EMBL" id="KV748735">
    <property type="protein sequence ID" value="OCL13333.1"/>
    <property type="molecule type" value="Genomic_DNA"/>
</dbReference>
<organism evidence="1 2">
    <name type="scientific">Glonium stellatum</name>
    <dbReference type="NCBI Taxonomy" id="574774"/>
    <lineage>
        <taxon>Eukaryota</taxon>
        <taxon>Fungi</taxon>
        <taxon>Dikarya</taxon>
        <taxon>Ascomycota</taxon>
        <taxon>Pezizomycotina</taxon>
        <taxon>Dothideomycetes</taxon>
        <taxon>Pleosporomycetidae</taxon>
        <taxon>Gloniales</taxon>
        <taxon>Gloniaceae</taxon>
        <taxon>Glonium</taxon>
    </lineage>
</organism>
<evidence type="ECO:0000313" key="1">
    <source>
        <dbReference type="EMBL" id="OCL13333.1"/>
    </source>
</evidence>
<name>A0A8E2FBB8_9PEZI</name>
<keyword evidence="2" id="KW-1185">Reference proteome</keyword>
<reference evidence="1 2" key="1">
    <citation type="journal article" date="2016" name="Nat. Commun.">
        <title>Ectomycorrhizal ecology is imprinted in the genome of the dominant symbiotic fungus Cenococcum geophilum.</title>
        <authorList>
            <consortium name="DOE Joint Genome Institute"/>
            <person name="Peter M."/>
            <person name="Kohler A."/>
            <person name="Ohm R.A."/>
            <person name="Kuo A."/>
            <person name="Krutzmann J."/>
            <person name="Morin E."/>
            <person name="Arend M."/>
            <person name="Barry K.W."/>
            <person name="Binder M."/>
            <person name="Choi C."/>
            <person name="Clum A."/>
            <person name="Copeland A."/>
            <person name="Grisel N."/>
            <person name="Haridas S."/>
            <person name="Kipfer T."/>
            <person name="LaButti K."/>
            <person name="Lindquist E."/>
            <person name="Lipzen A."/>
            <person name="Maire R."/>
            <person name="Meier B."/>
            <person name="Mihaltcheva S."/>
            <person name="Molinier V."/>
            <person name="Murat C."/>
            <person name="Poggeler S."/>
            <person name="Quandt C.A."/>
            <person name="Sperisen C."/>
            <person name="Tritt A."/>
            <person name="Tisserant E."/>
            <person name="Crous P.W."/>
            <person name="Henrissat B."/>
            <person name="Nehls U."/>
            <person name="Egli S."/>
            <person name="Spatafora J.W."/>
            <person name="Grigoriev I.V."/>
            <person name="Martin F.M."/>
        </authorList>
    </citation>
    <scope>NUCLEOTIDE SEQUENCE [LARGE SCALE GENOMIC DNA]</scope>
    <source>
        <strain evidence="1 2">CBS 207.34</strain>
    </source>
</reference>
<evidence type="ECO:0000313" key="2">
    <source>
        <dbReference type="Proteomes" id="UP000250140"/>
    </source>
</evidence>